<evidence type="ECO:0000256" key="3">
    <source>
        <dbReference type="ARBA" id="ARBA00023002"/>
    </source>
</evidence>
<dbReference type="EMBL" id="CANL01000018">
    <property type="protein sequence ID" value="CCM63596.1"/>
    <property type="molecule type" value="Genomic_DNA"/>
</dbReference>
<gene>
    <name evidence="7" type="ORF">BN381_250089</name>
</gene>
<evidence type="ECO:0000256" key="6">
    <source>
        <dbReference type="RuleBase" id="RU364048"/>
    </source>
</evidence>
<evidence type="ECO:0000313" key="7">
    <source>
        <dbReference type="EMBL" id="CCM63596.1"/>
    </source>
</evidence>
<proteinExistence type="inferred from homology"/>
<accession>R4Z2T3</accession>
<comment type="caution">
    <text evidence="7">The sequence shown here is derived from an EMBL/GenBank/DDBJ whole genome shotgun (WGS) entry which is preliminary data.</text>
</comment>
<evidence type="ECO:0000256" key="5">
    <source>
        <dbReference type="PIRSR" id="PIRSR604294-1"/>
    </source>
</evidence>
<dbReference type="EC" id="1.13.11.-" evidence="6"/>
<feature type="binding site" evidence="5">
    <location>
        <position position="179"/>
    </location>
    <ligand>
        <name>Fe cation</name>
        <dbReference type="ChEBI" id="CHEBI:24875"/>
        <note>catalytic</note>
    </ligand>
</feature>
<dbReference type="InterPro" id="IPR004294">
    <property type="entry name" value="Carotenoid_Oase"/>
</dbReference>
<protein>
    <recommendedName>
        <fullName evidence="6">Dioxygenase</fullName>
        <ecNumber evidence="6">1.13.11.-</ecNumber>
    </recommendedName>
</protein>
<evidence type="ECO:0000256" key="2">
    <source>
        <dbReference type="ARBA" id="ARBA00022723"/>
    </source>
</evidence>
<organism evidence="7 8">
    <name type="scientific">Candidatus Neomicrothrix parvicella RN1</name>
    <dbReference type="NCBI Taxonomy" id="1229780"/>
    <lineage>
        <taxon>Bacteria</taxon>
        <taxon>Bacillati</taxon>
        <taxon>Actinomycetota</taxon>
        <taxon>Acidimicrobiia</taxon>
        <taxon>Acidimicrobiales</taxon>
        <taxon>Microthrixaceae</taxon>
        <taxon>Candidatus Neomicrothrix</taxon>
    </lineage>
</organism>
<dbReference type="STRING" id="1229780.BN381_250089"/>
<dbReference type="eggNOG" id="COG3670">
    <property type="taxonomic scope" value="Bacteria"/>
</dbReference>
<dbReference type="HOGENOM" id="CLU_024869_0_0_11"/>
<keyword evidence="6" id="KW-0223">Dioxygenase</keyword>
<keyword evidence="3 6" id="KW-0560">Oxidoreductase</keyword>
<dbReference type="GO" id="GO:0010436">
    <property type="term" value="F:carotenoid dioxygenase activity"/>
    <property type="evidence" value="ECO:0007669"/>
    <property type="project" value="TreeGrafter"/>
</dbReference>
<sequence length="581" mass="63589">MALRERWGNESFGGTLATLTTNLFHGQGERSHRLRVVAGTWPSDMDGSVVVVGPNKRAPGGHWFGAHGLVERIHLKPSHDGAITVEHKLVNSPVNRLRKRLPWLFRSVAFVEASPFGISNLANTNVVSVQDRLILGYDAGRPVEIDAETLEFISPVGANDEWLQGVPGLLEPLIAVAAHPAVDIDETLLHFVNYSQVSIPGEVAETHLASWDLHGQIQRRRIDGMSPFDSIHDIKVSDHYLVISDLPFVIEPETFRGEQRRERSQDHTKLWIVAKADLASTPEGGTVTATEVRIPMPSGHLWLDAEEVDGCLRVVLQQIPLADLTITVTSEARNHTDGAVFDADFEGWIAQAVQPSVITCLVIDPVTGVVKESESLSDPEHLWGGILATTDVTHSTSRAHLSQLWYANVGFDPELVPEEWWRLYSTATDGLVAPSELPTEPIPGALARFDLDLMQIAESWEYPAGSFPSPPTFVPRSGATEADDGYIVCVVHQDGPKELHVFEAGNIAAGPVARASSATFNPNLMLHSCWSPPRIGPRPSNYSVPVKRDVVGALKGVPGNMKRIVAMGKRMAELRREDASR</sequence>
<keyword evidence="2 5" id="KW-0479">Metal-binding</keyword>
<evidence type="ECO:0000313" key="8">
    <source>
        <dbReference type="Proteomes" id="UP000018291"/>
    </source>
</evidence>
<dbReference type="Proteomes" id="UP000018291">
    <property type="component" value="Unassembled WGS sequence"/>
</dbReference>
<feature type="binding site" evidence="5">
    <location>
        <position position="527"/>
    </location>
    <ligand>
        <name>Fe cation</name>
        <dbReference type="ChEBI" id="CHEBI:24875"/>
        <note>catalytic</note>
    </ligand>
</feature>
<reference evidence="7 8" key="1">
    <citation type="journal article" date="2013" name="ISME J.">
        <title>Metabolic model for the filamentous 'Candidatus Microthrix parvicella' based on genomic and metagenomic analyses.</title>
        <authorList>
            <person name="Jon McIlroy S."/>
            <person name="Kristiansen R."/>
            <person name="Albertsen M."/>
            <person name="Michael Karst S."/>
            <person name="Rossetti S."/>
            <person name="Lund Nielsen J."/>
            <person name="Tandoi V."/>
            <person name="James Seviour R."/>
            <person name="Nielsen P.H."/>
        </authorList>
    </citation>
    <scope>NUCLEOTIDE SEQUENCE [LARGE SCALE GENOMIC DNA]</scope>
    <source>
        <strain evidence="7 8">RN1</strain>
    </source>
</reference>
<dbReference type="AlphaFoldDB" id="R4Z2T3"/>
<dbReference type="PANTHER" id="PTHR10543:SF89">
    <property type="entry name" value="CAROTENOID 9,10(9',10')-CLEAVAGE DIOXYGENASE 1"/>
    <property type="match status" value="1"/>
</dbReference>
<dbReference type="PANTHER" id="PTHR10543">
    <property type="entry name" value="BETA-CAROTENE DIOXYGENASE"/>
    <property type="match status" value="1"/>
</dbReference>
<keyword evidence="4 5" id="KW-0408">Iron</keyword>
<evidence type="ECO:0000256" key="1">
    <source>
        <dbReference type="ARBA" id="ARBA00006787"/>
    </source>
</evidence>
<dbReference type="GO" id="GO:0016121">
    <property type="term" value="P:carotene catabolic process"/>
    <property type="evidence" value="ECO:0007669"/>
    <property type="project" value="TreeGrafter"/>
</dbReference>
<name>R4Z2T3_9ACTN</name>
<dbReference type="Pfam" id="PF03055">
    <property type="entry name" value="RPE65"/>
    <property type="match status" value="1"/>
</dbReference>
<keyword evidence="8" id="KW-1185">Reference proteome</keyword>
<comment type="similarity">
    <text evidence="1 6">Belongs to the carotenoid oxygenase family.</text>
</comment>
<dbReference type="GO" id="GO:0046872">
    <property type="term" value="F:metal ion binding"/>
    <property type="evidence" value="ECO:0007669"/>
    <property type="project" value="UniProtKB-KW"/>
</dbReference>
<feature type="binding site" evidence="5">
    <location>
        <position position="300"/>
    </location>
    <ligand>
        <name>Fe cation</name>
        <dbReference type="ChEBI" id="CHEBI:24875"/>
        <note>catalytic</note>
    </ligand>
</feature>
<comment type="cofactor">
    <cofactor evidence="5 6">
        <name>Fe(2+)</name>
        <dbReference type="ChEBI" id="CHEBI:29033"/>
    </cofactor>
    <text evidence="5 6">Binds 1 Fe(2+) ion per subunit.</text>
</comment>
<evidence type="ECO:0000256" key="4">
    <source>
        <dbReference type="ARBA" id="ARBA00023004"/>
    </source>
</evidence>
<feature type="binding site" evidence="5">
    <location>
        <position position="232"/>
    </location>
    <ligand>
        <name>Fe cation</name>
        <dbReference type="ChEBI" id="CHEBI:24875"/>
        <note>catalytic</note>
    </ligand>
</feature>